<organism evidence="2 3">
    <name type="scientific">Heliocybe sulcata</name>
    <dbReference type="NCBI Taxonomy" id="5364"/>
    <lineage>
        <taxon>Eukaryota</taxon>
        <taxon>Fungi</taxon>
        <taxon>Dikarya</taxon>
        <taxon>Basidiomycota</taxon>
        <taxon>Agaricomycotina</taxon>
        <taxon>Agaricomycetes</taxon>
        <taxon>Gloeophyllales</taxon>
        <taxon>Gloeophyllaceae</taxon>
        <taxon>Heliocybe</taxon>
    </lineage>
</organism>
<reference evidence="2 3" key="1">
    <citation type="journal article" date="2019" name="Nat. Ecol. Evol.">
        <title>Megaphylogeny resolves global patterns of mushroom evolution.</title>
        <authorList>
            <person name="Varga T."/>
            <person name="Krizsan K."/>
            <person name="Foldi C."/>
            <person name="Dima B."/>
            <person name="Sanchez-Garcia M."/>
            <person name="Sanchez-Ramirez S."/>
            <person name="Szollosi G.J."/>
            <person name="Szarkandi J.G."/>
            <person name="Papp V."/>
            <person name="Albert L."/>
            <person name="Andreopoulos W."/>
            <person name="Angelini C."/>
            <person name="Antonin V."/>
            <person name="Barry K.W."/>
            <person name="Bougher N.L."/>
            <person name="Buchanan P."/>
            <person name="Buyck B."/>
            <person name="Bense V."/>
            <person name="Catcheside P."/>
            <person name="Chovatia M."/>
            <person name="Cooper J."/>
            <person name="Damon W."/>
            <person name="Desjardin D."/>
            <person name="Finy P."/>
            <person name="Geml J."/>
            <person name="Haridas S."/>
            <person name="Hughes K."/>
            <person name="Justo A."/>
            <person name="Karasinski D."/>
            <person name="Kautmanova I."/>
            <person name="Kiss B."/>
            <person name="Kocsube S."/>
            <person name="Kotiranta H."/>
            <person name="LaButti K.M."/>
            <person name="Lechner B.E."/>
            <person name="Liimatainen K."/>
            <person name="Lipzen A."/>
            <person name="Lukacs Z."/>
            <person name="Mihaltcheva S."/>
            <person name="Morgado L.N."/>
            <person name="Niskanen T."/>
            <person name="Noordeloos M.E."/>
            <person name="Ohm R.A."/>
            <person name="Ortiz-Santana B."/>
            <person name="Ovrebo C."/>
            <person name="Racz N."/>
            <person name="Riley R."/>
            <person name="Savchenko A."/>
            <person name="Shiryaev A."/>
            <person name="Soop K."/>
            <person name="Spirin V."/>
            <person name="Szebenyi C."/>
            <person name="Tomsovsky M."/>
            <person name="Tulloss R.E."/>
            <person name="Uehling J."/>
            <person name="Grigoriev I.V."/>
            <person name="Vagvolgyi C."/>
            <person name="Papp T."/>
            <person name="Martin F.M."/>
            <person name="Miettinen O."/>
            <person name="Hibbett D.S."/>
            <person name="Nagy L.G."/>
        </authorList>
    </citation>
    <scope>NUCLEOTIDE SEQUENCE [LARGE SCALE GENOMIC DNA]</scope>
    <source>
        <strain evidence="2 3">OMC1185</strain>
    </source>
</reference>
<accession>A0A5C3N5A9</accession>
<dbReference type="EMBL" id="ML213511">
    <property type="protein sequence ID" value="TFK51328.1"/>
    <property type="molecule type" value="Genomic_DNA"/>
</dbReference>
<sequence>MWRICDSIFEAGIASMLPPAPFYTSTTVNGAFQDSRRSRLNPHADEFRPKANIITNHSETFHHTIVIRHASEKNVREGAATCNATATVEGYDEASAAFIKGTFAGLGQNITLKDWQWSKLRSELDSLPDEEEGQGKVFRSYSDIPRPPWEHRKLEGSGETPDENLSPVFPESHLSPLETSADDEGVGDDDSSTVVAEDSDHKGHQSYAAVVARSVKKQGH</sequence>
<name>A0A5C3N5A9_9AGAM</name>
<gene>
    <name evidence="2" type="ORF">OE88DRAFT_1725725</name>
</gene>
<protein>
    <submittedName>
        <fullName evidence="2">Uncharacterized protein</fullName>
    </submittedName>
</protein>
<evidence type="ECO:0000256" key="1">
    <source>
        <dbReference type="SAM" id="MobiDB-lite"/>
    </source>
</evidence>
<proteinExistence type="predicted"/>
<dbReference type="AlphaFoldDB" id="A0A5C3N5A9"/>
<feature type="compositionally biased region" description="Acidic residues" evidence="1">
    <location>
        <begin position="180"/>
        <end position="191"/>
    </location>
</feature>
<feature type="region of interest" description="Disordered" evidence="1">
    <location>
        <begin position="126"/>
        <end position="207"/>
    </location>
</feature>
<evidence type="ECO:0000313" key="2">
    <source>
        <dbReference type="EMBL" id="TFK51328.1"/>
    </source>
</evidence>
<keyword evidence="3" id="KW-1185">Reference proteome</keyword>
<dbReference type="Proteomes" id="UP000305948">
    <property type="component" value="Unassembled WGS sequence"/>
</dbReference>
<evidence type="ECO:0000313" key="3">
    <source>
        <dbReference type="Proteomes" id="UP000305948"/>
    </source>
</evidence>
<dbReference type="OrthoDB" id="3330962at2759"/>